<proteinExistence type="predicted"/>
<sequence>MASFLLPSSLALLFLIVAAGARQAALRPPAETNTMDLKDEVTFEVVDGLAKFAVDKVNQERESDYEKANGQKMPPKDNFLYQKPLSAEVETTEGDQMSIKLTVQVLTDANTAYSSIDAVLKGNNYSEVDLATWKKH</sequence>
<protein>
    <submittedName>
        <fullName evidence="2">Uncharacterized protein</fullName>
    </submittedName>
</protein>
<dbReference type="Proteomes" id="UP000236161">
    <property type="component" value="Unassembled WGS sequence"/>
</dbReference>
<feature type="signal peptide" evidence="1">
    <location>
        <begin position="1"/>
        <end position="21"/>
    </location>
</feature>
<evidence type="ECO:0000256" key="1">
    <source>
        <dbReference type="SAM" id="SignalP"/>
    </source>
</evidence>
<reference evidence="2 3" key="1">
    <citation type="journal article" date="2017" name="Nature">
        <title>The Apostasia genome and the evolution of orchids.</title>
        <authorList>
            <person name="Zhang G.Q."/>
            <person name="Liu K.W."/>
            <person name="Li Z."/>
            <person name="Lohaus R."/>
            <person name="Hsiao Y.Y."/>
            <person name="Niu S.C."/>
            <person name="Wang J.Y."/>
            <person name="Lin Y.C."/>
            <person name="Xu Q."/>
            <person name="Chen L.J."/>
            <person name="Yoshida K."/>
            <person name="Fujiwara S."/>
            <person name="Wang Z.W."/>
            <person name="Zhang Y.Q."/>
            <person name="Mitsuda N."/>
            <person name="Wang M."/>
            <person name="Liu G.H."/>
            <person name="Pecoraro L."/>
            <person name="Huang H.X."/>
            <person name="Xiao X.J."/>
            <person name="Lin M."/>
            <person name="Wu X.Y."/>
            <person name="Wu W.L."/>
            <person name="Chen Y.Y."/>
            <person name="Chang S.B."/>
            <person name="Sakamoto S."/>
            <person name="Ohme-Takagi M."/>
            <person name="Yagi M."/>
            <person name="Zeng S.J."/>
            <person name="Shen C.Y."/>
            <person name="Yeh C.M."/>
            <person name="Luo Y.B."/>
            <person name="Tsai W.C."/>
            <person name="Van de Peer Y."/>
            <person name="Liu Z.J."/>
        </authorList>
    </citation>
    <scope>NUCLEOTIDE SEQUENCE [LARGE SCALE GENOMIC DNA]</scope>
    <source>
        <strain evidence="3">cv. Shenzhen</strain>
        <tissue evidence="2">Stem</tissue>
    </source>
</reference>
<gene>
    <name evidence="2" type="ORF">AXF42_Ash014957</name>
</gene>
<evidence type="ECO:0000313" key="2">
    <source>
        <dbReference type="EMBL" id="PKA56453.1"/>
    </source>
</evidence>
<dbReference type="EMBL" id="KZ451973">
    <property type="protein sequence ID" value="PKA56453.1"/>
    <property type="molecule type" value="Genomic_DNA"/>
</dbReference>
<keyword evidence="3" id="KW-1185">Reference proteome</keyword>
<evidence type="ECO:0000313" key="3">
    <source>
        <dbReference type="Proteomes" id="UP000236161"/>
    </source>
</evidence>
<feature type="chain" id="PRO_5014197320" evidence="1">
    <location>
        <begin position="22"/>
        <end position="136"/>
    </location>
</feature>
<name>A0A2I0ALM2_9ASPA</name>
<keyword evidence="1" id="KW-0732">Signal</keyword>
<dbReference type="AlphaFoldDB" id="A0A2I0ALM2"/>
<organism evidence="2 3">
    <name type="scientific">Apostasia shenzhenica</name>
    <dbReference type="NCBI Taxonomy" id="1088818"/>
    <lineage>
        <taxon>Eukaryota</taxon>
        <taxon>Viridiplantae</taxon>
        <taxon>Streptophyta</taxon>
        <taxon>Embryophyta</taxon>
        <taxon>Tracheophyta</taxon>
        <taxon>Spermatophyta</taxon>
        <taxon>Magnoliopsida</taxon>
        <taxon>Liliopsida</taxon>
        <taxon>Asparagales</taxon>
        <taxon>Orchidaceae</taxon>
        <taxon>Apostasioideae</taxon>
        <taxon>Apostasia</taxon>
    </lineage>
</organism>
<accession>A0A2I0ALM2</accession>